<dbReference type="HOGENOM" id="CLU_094365_1_0_1"/>
<dbReference type="FunCoup" id="A0A0C3EL18">
    <property type="interactions" value="213"/>
</dbReference>
<evidence type="ECO:0000256" key="4">
    <source>
        <dbReference type="ARBA" id="ARBA00023203"/>
    </source>
</evidence>
<dbReference type="Pfam" id="PF04062">
    <property type="entry name" value="P21-Arc"/>
    <property type="match status" value="1"/>
</dbReference>
<reference evidence="7 8" key="1">
    <citation type="submission" date="2014-04" db="EMBL/GenBank/DDBJ databases">
        <authorList>
            <consortium name="DOE Joint Genome Institute"/>
            <person name="Kuo A."/>
            <person name="Kohler A."/>
            <person name="Nagy L.G."/>
            <person name="Floudas D."/>
            <person name="Copeland A."/>
            <person name="Barry K.W."/>
            <person name="Cichocki N."/>
            <person name="Veneault-Fourrey C."/>
            <person name="LaButti K."/>
            <person name="Lindquist E.A."/>
            <person name="Lipzen A."/>
            <person name="Lundell T."/>
            <person name="Morin E."/>
            <person name="Murat C."/>
            <person name="Sun H."/>
            <person name="Tunlid A."/>
            <person name="Henrissat B."/>
            <person name="Grigoriev I.V."/>
            <person name="Hibbett D.S."/>
            <person name="Martin F."/>
            <person name="Nordberg H.P."/>
            <person name="Cantor M.N."/>
            <person name="Hua S.X."/>
        </authorList>
    </citation>
    <scope>NUCLEOTIDE SEQUENCE [LARGE SCALE GENOMIC DNA]</scope>
    <source>
        <strain evidence="7 8">Foug A</strain>
    </source>
</reference>
<comment type="subcellular location">
    <subcellularLocation>
        <location evidence="1 6">Cytoplasm</location>
        <location evidence="1 6">Cytoskeleton</location>
    </subcellularLocation>
</comment>
<comment type="function">
    <text evidence="6">Functions as component of the Arp2/3 complex which is involved in regulation of actin polymerization and together with an activating nucleation-promoting factor (NPF) mediates the formation of branched actin networks.</text>
</comment>
<dbReference type="InParanoid" id="A0A0C3EL18"/>
<dbReference type="SUPFAM" id="SSF69060">
    <property type="entry name" value="Arp2/3 complex 21 kDa subunit ARPC3"/>
    <property type="match status" value="1"/>
</dbReference>
<evidence type="ECO:0000256" key="5">
    <source>
        <dbReference type="ARBA" id="ARBA00023212"/>
    </source>
</evidence>
<comment type="similarity">
    <text evidence="2 6">Belongs to the ARPC3 family.</text>
</comment>
<dbReference type="GO" id="GO:0034314">
    <property type="term" value="P:Arp2/3 complex-mediated actin nucleation"/>
    <property type="evidence" value="ECO:0007669"/>
    <property type="project" value="UniProtKB-UniRule"/>
</dbReference>
<name>A0A0C3EL18_9AGAM</name>
<dbReference type="InterPro" id="IPR036753">
    <property type="entry name" value="ARPC3_sf"/>
</dbReference>
<proteinExistence type="inferred from homology"/>
<dbReference type="InterPro" id="IPR007204">
    <property type="entry name" value="ARPC3"/>
</dbReference>
<evidence type="ECO:0000256" key="2">
    <source>
        <dbReference type="ARBA" id="ARBA00010856"/>
    </source>
</evidence>
<dbReference type="STRING" id="1036808.A0A0C3EL18"/>
<gene>
    <name evidence="7" type="ORF">SCLCIDRAFT_1209130</name>
</gene>
<dbReference type="EMBL" id="KN822008">
    <property type="protein sequence ID" value="KIM68914.1"/>
    <property type="molecule type" value="Genomic_DNA"/>
</dbReference>
<dbReference type="GO" id="GO:0030833">
    <property type="term" value="P:regulation of actin filament polymerization"/>
    <property type="evidence" value="ECO:0007669"/>
    <property type="project" value="InterPro"/>
</dbReference>
<keyword evidence="8" id="KW-1185">Reference proteome</keyword>
<evidence type="ECO:0000313" key="8">
    <source>
        <dbReference type="Proteomes" id="UP000053989"/>
    </source>
</evidence>
<dbReference type="GO" id="GO:0005885">
    <property type="term" value="C:Arp2/3 protein complex"/>
    <property type="evidence" value="ECO:0007669"/>
    <property type="project" value="UniProtKB-UniRule"/>
</dbReference>
<dbReference type="GO" id="GO:0003779">
    <property type="term" value="F:actin binding"/>
    <property type="evidence" value="ECO:0007669"/>
    <property type="project" value="UniProtKB-KW"/>
</dbReference>
<evidence type="ECO:0000256" key="1">
    <source>
        <dbReference type="ARBA" id="ARBA00004245"/>
    </source>
</evidence>
<keyword evidence="3 6" id="KW-0963">Cytoplasm</keyword>
<evidence type="ECO:0000256" key="3">
    <source>
        <dbReference type="ARBA" id="ARBA00022490"/>
    </source>
</evidence>
<dbReference type="PIRSF" id="PIRSF016315">
    <property type="entry name" value="ARP2/3_P21-Arc"/>
    <property type="match status" value="1"/>
</dbReference>
<evidence type="ECO:0000256" key="6">
    <source>
        <dbReference type="PIRNR" id="PIRNR016315"/>
    </source>
</evidence>
<keyword evidence="5 6" id="KW-0206">Cytoskeleton</keyword>
<dbReference type="Gene3D" id="1.10.1760.10">
    <property type="entry name" value="Actin-related protein 2/3 complex subunit 3"/>
    <property type="match status" value="1"/>
</dbReference>
<dbReference type="Proteomes" id="UP000053989">
    <property type="component" value="Unassembled WGS sequence"/>
</dbReference>
<dbReference type="AlphaFoldDB" id="A0A0C3EL18"/>
<organism evidence="7 8">
    <name type="scientific">Scleroderma citrinum Foug A</name>
    <dbReference type="NCBI Taxonomy" id="1036808"/>
    <lineage>
        <taxon>Eukaryota</taxon>
        <taxon>Fungi</taxon>
        <taxon>Dikarya</taxon>
        <taxon>Basidiomycota</taxon>
        <taxon>Agaricomycotina</taxon>
        <taxon>Agaricomycetes</taxon>
        <taxon>Agaricomycetidae</taxon>
        <taxon>Boletales</taxon>
        <taxon>Sclerodermatineae</taxon>
        <taxon>Sclerodermataceae</taxon>
        <taxon>Scleroderma</taxon>
    </lineage>
</organism>
<dbReference type="PANTHER" id="PTHR12391">
    <property type="entry name" value="ARP2/3 COMPLEX 21 KD SUBUNIT"/>
    <property type="match status" value="1"/>
</dbReference>
<comment type="subunit">
    <text evidence="6">Component of the Arp2/3 complex.</text>
</comment>
<protein>
    <recommendedName>
        <fullName evidence="6">Actin-related protein 2/3 complex subunit 3</fullName>
    </recommendedName>
</protein>
<sequence>MPAYHSSLNEFDSRQVGNISVLPIKTRFRGPAPVADPDQADIIDETLDLFRANSLFRNFEIKGPADRLLIVLILFVSDCLSKIGTARTVPNSLEASKSLNTLAVDNFPIPGDANFPLNAHYAPPGNRIDAEYFRTYLTQVRQELAARLVERLYADGSNKPSKWWMAFQKRRFMNRSLTT</sequence>
<dbReference type="OrthoDB" id="200404at2759"/>
<reference evidence="8" key="2">
    <citation type="submission" date="2015-01" db="EMBL/GenBank/DDBJ databases">
        <title>Evolutionary Origins and Diversification of the Mycorrhizal Mutualists.</title>
        <authorList>
            <consortium name="DOE Joint Genome Institute"/>
            <consortium name="Mycorrhizal Genomics Consortium"/>
            <person name="Kohler A."/>
            <person name="Kuo A."/>
            <person name="Nagy L.G."/>
            <person name="Floudas D."/>
            <person name="Copeland A."/>
            <person name="Barry K.W."/>
            <person name="Cichocki N."/>
            <person name="Veneault-Fourrey C."/>
            <person name="LaButti K."/>
            <person name="Lindquist E.A."/>
            <person name="Lipzen A."/>
            <person name="Lundell T."/>
            <person name="Morin E."/>
            <person name="Murat C."/>
            <person name="Riley R."/>
            <person name="Ohm R."/>
            <person name="Sun H."/>
            <person name="Tunlid A."/>
            <person name="Henrissat B."/>
            <person name="Grigoriev I.V."/>
            <person name="Hibbett D.S."/>
            <person name="Martin F."/>
        </authorList>
    </citation>
    <scope>NUCLEOTIDE SEQUENCE [LARGE SCALE GENOMIC DNA]</scope>
    <source>
        <strain evidence="8">Foug A</strain>
    </source>
</reference>
<accession>A0A0C3EL18</accession>
<keyword evidence="4 6" id="KW-0009">Actin-binding</keyword>
<evidence type="ECO:0000313" key="7">
    <source>
        <dbReference type="EMBL" id="KIM68914.1"/>
    </source>
</evidence>